<protein>
    <submittedName>
        <fullName evidence="5">Uncharacterized protein</fullName>
    </submittedName>
</protein>
<dbReference type="Gene3D" id="1.20.1080.10">
    <property type="entry name" value="Glycerol uptake facilitator protein"/>
    <property type="match status" value="1"/>
</dbReference>
<dbReference type="EMBL" id="CP126659">
    <property type="protein sequence ID" value="WKA00563.1"/>
    <property type="molecule type" value="Genomic_DNA"/>
</dbReference>
<accession>A0ABY9CZ71</accession>
<evidence type="ECO:0000256" key="3">
    <source>
        <dbReference type="ARBA" id="ARBA00022989"/>
    </source>
</evidence>
<organism evidence="5 6">
    <name type="scientific">Vitis vinifera</name>
    <name type="common">Grape</name>
    <dbReference type="NCBI Taxonomy" id="29760"/>
    <lineage>
        <taxon>Eukaryota</taxon>
        <taxon>Viridiplantae</taxon>
        <taxon>Streptophyta</taxon>
        <taxon>Embryophyta</taxon>
        <taxon>Tracheophyta</taxon>
        <taxon>Spermatophyta</taxon>
        <taxon>Magnoliopsida</taxon>
        <taxon>eudicotyledons</taxon>
        <taxon>Gunneridae</taxon>
        <taxon>Pentapetalae</taxon>
        <taxon>rosids</taxon>
        <taxon>Vitales</taxon>
        <taxon>Vitaceae</taxon>
        <taxon>Viteae</taxon>
        <taxon>Vitis</taxon>
    </lineage>
</organism>
<gene>
    <name evidence="5" type="ORF">VitviT2T_018904</name>
</gene>
<evidence type="ECO:0000313" key="5">
    <source>
        <dbReference type="EMBL" id="WKA00563.1"/>
    </source>
</evidence>
<evidence type="ECO:0000313" key="6">
    <source>
        <dbReference type="Proteomes" id="UP001227230"/>
    </source>
</evidence>
<dbReference type="InterPro" id="IPR034294">
    <property type="entry name" value="Aquaporin_transptr"/>
</dbReference>
<name>A0ABY9CZ71_VITVI</name>
<dbReference type="Pfam" id="PF00230">
    <property type="entry name" value="MIP"/>
    <property type="match status" value="1"/>
</dbReference>
<dbReference type="InterPro" id="IPR000425">
    <property type="entry name" value="MIP"/>
</dbReference>
<keyword evidence="2" id="KW-0812">Transmembrane</keyword>
<dbReference type="InterPro" id="IPR023271">
    <property type="entry name" value="Aquaporin-like"/>
</dbReference>
<dbReference type="Proteomes" id="UP001227230">
    <property type="component" value="Chromosome 12"/>
</dbReference>
<proteinExistence type="predicted"/>
<comment type="subcellular location">
    <subcellularLocation>
        <location evidence="1">Membrane</location>
        <topology evidence="1">Multi-pass membrane protein</topology>
    </subcellularLocation>
</comment>
<dbReference type="SUPFAM" id="SSF81338">
    <property type="entry name" value="Aquaporin-like"/>
    <property type="match status" value="1"/>
</dbReference>
<dbReference type="PANTHER" id="PTHR45687">
    <property type="entry name" value="AQUAPORIN OR AQUAGLYCEROPORIN RELATED"/>
    <property type="match status" value="1"/>
</dbReference>
<evidence type="ECO:0000256" key="2">
    <source>
        <dbReference type="ARBA" id="ARBA00022692"/>
    </source>
</evidence>
<keyword evidence="4" id="KW-0472">Membrane</keyword>
<keyword evidence="3" id="KW-1133">Transmembrane helix</keyword>
<reference evidence="5 6" key="1">
    <citation type="journal article" date="2023" name="Hortic Res">
        <title>The complete reference genome for grapevine (Vitis vinifera L.) genetics and breeding.</title>
        <authorList>
            <person name="Shi X."/>
            <person name="Cao S."/>
            <person name="Wang X."/>
            <person name="Huang S."/>
            <person name="Wang Y."/>
            <person name="Liu Z."/>
            <person name="Liu W."/>
            <person name="Leng X."/>
            <person name="Peng Y."/>
            <person name="Wang N."/>
            <person name="Wang Y."/>
            <person name="Ma Z."/>
            <person name="Xu X."/>
            <person name="Zhang F."/>
            <person name="Xue H."/>
            <person name="Zhong H."/>
            <person name="Wang Y."/>
            <person name="Zhang K."/>
            <person name="Velt A."/>
            <person name="Avia K."/>
            <person name="Holtgrawe D."/>
            <person name="Grimplet J."/>
            <person name="Matus J.T."/>
            <person name="Ware D."/>
            <person name="Wu X."/>
            <person name="Wang H."/>
            <person name="Liu C."/>
            <person name="Fang Y."/>
            <person name="Rustenholz C."/>
            <person name="Cheng Z."/>
            <person name="Xiao H."/>
            <person name="Zhou Y."/>
        </authorList>
    </citation>
    <scope>NUCLEOTIDE SEQUENCE [LARGE SCALE GENOMIC DNA]</scope>
    <source>
        <strain evidence="6">cv. Pinot noir / PN40024</strain>
        <tissue evidence="5">Leaf</tissue>
    </source>
</reference>
<evidence type="ECO:0000256" key="1">
    <source>
        <dbReference type="ARBA" id="ARBA00004141"/>
    </source>
</evidence>
<evidence type="ECO:0000256" key="4">
    <source>
        <dbReference type="ARBA" id="ARBA00023136"/>
    </source>
</evidence>
<sequence>MDEMETCERVFSREHINPIVIFGLFLARKVSLIQAILYMVAQCLEAIYGVGMTYICMENRFVVWVWHYCYMEIGFDVSMHGCTSYGTLNGYGGSGGKEYRKWVYCHCTGDV</sequence>
<keyword evidence="6" id="KW-1185">Reference proteome</keyword>